<evidence type="ECO:0000313" key="3">
    <source>
        <dbReference type="Proteomes" id="UP000277858"/>
    </source>
</evidence>
<organism evidence="2 3">
    <name type="scientific">Acidipropionibacterium jensenii</name>
    <dbReference type="NCBI Taxonomy" id="1749"/>
    <lineage>
        <taxon>Bacteria</taxon>
        <taxon>Bacillati</taxon>
        <taxon>Actinomycetota</taxon>
        <taxon>Actinomycetes</taxon>
        <taxon>Propionibacteriales</taxon>
        <taxon>Propionibacteriaceae</taxon>
        <taxon>Acidipropionibacterium</taxon>
    </lineage>
</organism>
<accession>A0A3S4YMI4</accession>
<dbReference type="OrthoDB" id="482456at2"/>
<keyword evidence="3" id="KW-1185">Reference proteome</keyword>
<dbReference type="EMBL" id="CP025570">
    <property type="protein sequence ID" value="AZZ39533.1"/>
    <property type="molecule type" value="Genomic_DNA"/>
</dbReference>
<evidence type="ECO:0000313" key="4">
    <source>
        <dbReference type="Proteomes" id="UP000285875"/>
    </source>
</evidence>
<dbReference type="Proteomes" id="UP000277858">
    <property type="component" value="Chromosome"/>
</dbReference>
<dbReference type="RefSeq" id="WP_028703006.1">
    <property type="nucleotide sequence ID" value="NZ_CP025570.1"/>
</dbReference>
<protein>
    <submittedName>
        <fullName evidence="1">Cobalamin biosynthesis protein CbiX</fullName>
    </submittedName>
    <submittedName>
        <fullName evidence="2">Uncharacterized conserved protein</fullName>
    </submittedName>
</protein>
<sequence>MTAPVLLLVMPLAATGQATIAAHRLRQRLAREHPHVETAISFAGSQTAPATPPEPKPDWSEVVLVPVDLTHLKEPPESVRALAELLSASHPDLAVRISRPLGPAPALLGVIDDRMRMATHRAHTQEIDALVLSSPDAGDRRGSTMLSRMSRMWSQHHHIPVRQASGSSGALHVAEVVHSLRREGRRHVAVGSLWVSISPESHEHDLAALEAGAEVVSAPIGDDVLLAQWAFERYCSAAMGSVAEDPGGD</sequence>
<reference evidence="2 3" key="2">
    <citation type="submission" date="2018-12" db="EMBL/GenBank/DDBJ databases">
        <authorList>
            <consortium name="Pathogen Informatics"/>
        </authorList>
    </citation>
    <scope>NUCLEOTIDE SEQUENCE [LARGE SCALE GENOMIC DNA]</scope>
    <source>
        <strain evidence="2 3">NCTC13652</strain>
    </source>
</reference>
<name>A0A3S4YMI4_9ACTN</name>
<dbReference type="STRING" id="1122997.GCA_000425285_01394"/>
<reference evidence="1" key="3">
    <citation type="journal article" date="2019" name="Microorganisms">
        <title>Red-Brown Pigmentation of Acidipropionibacterium jensenii Is Tied to Haemolytic Activity and cyl-Like Gene Cluster.</title>
        <authorList>
            <person name="Deptula P."/>
            <person name="Loivamaa I."/>
            <person name="Smolander O.P."/>
            <person name="Laine P."/>
            <person name="Roberts R.J."/>
            <person name="Piironen V."/>
            <person name="Paulin L."/>
            <person name="Savijoki K."/>
            <person name="Auvinen P."/>
            <person name="Varmanen P."/>
        </authorList>
    </citation>
    <scope>NUCLEOTIDE SEQUENCE</scope>
    <source>
        <strain evidence="1">JS280</strain>
    </source>
</reference>
<evidence type="ECO:0000313" key="1">
    <source>
        <dbReference type="EMBL" id="AZZ39533.1"/>
    </source>
</evidence>
<dbReference type="KEGG" id="aji:C0Z10_06985"/>
<dbReference type="AlphaFoldDB" id="A0A3S4YMI4"/>
<gene>
    <name evidence="1" type="ORF">C0Z10_06985</name>
    <name evidence="2" type="ORF">NCTC13652_00382</name>
</gene>
<dbReference type="Proteomes" id="UP000285875">
    <property type="component" value="Chromosome"/>
</dbReference>
<proteinExistence type="predicted"/>
<dbReference type="GeneID" id="82885794"/>
<dbReference type="EMBL" id="LR134473">
    <property type="protein sequence ID" value="VEI02211.1"/>
    <property type="molecule type" value="Genomic_DNA"/>
</dbReference>
<reference evidence="4" key="1">
    <citation type="submission" date="2017-12" db="EMBL/GenBank/DDBJ databases">
        <title>Whole genome sequencing of Acidipropionibacterium jensenii strains JS279 and JS280.</title>
        <authorList>
            <person name="Deptula P."/>
            <person name="Laine P."/>
            <person name="Smolander O.-P."/>
            <person name="Paulin L."/>
            <person name="Auvinen P."/>
            <person name="Varmanen P."/>
        </authorList>
    </citation>
    <scope>NUCLEOTIDE SEQUENCE [LARGE SCALE GENOMIC DNA]</scope>
    <source>
        <strain evidence="4">JS280</strain>
    </source>
</reference>
<evidence type="ECO:0000313" key="2">
    <source>
        <dbReference type="EMBL" id="VEI02211.1"/>
    </source>
</evidence>